<name>A0A087SYZ3_STEMI</name>
<feature type="non-terminal residue" evidence="2">
    <location>
        <position position="34"/>
    </location>
</feature>
<evidence type="ECO:0000313" key="2">
    <source>
        <dbReference type="EMBL" id="KFM58082.1"/>
    </source>
</evidence>
<reference evidence="2 3" key="1">
    <citation type="submission" date="2013-11" db="EMBL/GenBank/DDBJ databases">
        <title>Genome sequencing of Stegodyphus mimosarum.</title>
        <authorList>
            <person name="Bechsgaard J."/>
        </authorList>
    </citation>
    <scope>NUCLEOTIDE SEQUENCE [LARGE SCALE GENOMIC DNA]</scope>
</reference>
<dbReference type="AlphaFoldDB" id="A0A087SYZ3"/>
<sequence length="34" mass="3828">HCLDSSHEFSTLDMSTDVSSGSEFSSHRRFFFSG</sequence>
<accession>A0A087SYZ3</accession>
<evidence type="ECO:0000313" key="3">
    <source>
        <dbReference type="Proteomes" id="UP000054359"/>
    </source>
</evidence>
<evidence type="ECO:0000256" key="1">
    <source>
        <dbReference type="SAM" id="MobiDB-lite"/>
    </source>
</evidence>
<gene>
    <name evidence="2" type="ORF">X975_24900</name>
</gene>
<feature type="non-terminal residue" evidence="2">
    <location>
        <position position="1"/>
    </location>
</feature>
<proteinExistence type="predicted"/>
<protein>
    <submittedName>
        <fullName evidence="2">Uncharacterized protein</fullName>
    </submittedName>
</protein>
<feature type="compositionally biased region" description="Polar residues" evidence="1">
    <location>
        <begin position="8"/>
        <end position="18"/>
    </location>
</feature>
<organism evidence="2 3">
    <name type="scientific">Stegodyphus mimosarum</name>
    <name type="common">African social velvet spider</name>
    <dbReference type="NCBI Taxonomy" id="407821"/>
    <lineage>
        <taxon>Eukaryota</taxon>
        <taxon>Metazoa</taxon>
        <taxon>Ecdysozoa</taxon>
        <taxon>Arthropoda</taxon>
        <taxon>Chelicerata</taxon>
        <taxon>Arachnida</taxon>
        <taxon>Araneae</taxon>
        <taxon>Araneomorphae</taxon>
        <taxon>Entelegynae</taxon>
        <taxon>Eresoidea</taxon>
        <taxon>Eresidae</taxon>
        <taxon>Stegodyphus</taxon>
    </lineage>
</organism>
<feature type="region of interest" description="Disordered" evidence="1">
    <location>
        <begin position="1"/>
        <end position="26"/>
    </location>
</feature>
<dbReference type="Proteomes" id="UP000054359">
    <property type="component" value="Unassembled WGS sequence"/>
</dbReference>
<keyword evidence="3" id="KW-1185">Reference proteome</keyword>
<dbReference type="EMBL" id="KK112605">
    <property type="protein sequence ID" value="KFM58082.1"/>
    <property type="molecule type" value="Genomic_DNA"/>
</dbReference>